<gene>
    <name evidence="2" type="ORF">GOBAR_AA19804</name>
</gene>
<organism evidence="2 3">
    <name type="scientific">Gossypium barbadense</name>
    <name type="common">Sea Island cotton</name>
    <name type="synonym">Hibiscus barbadensis</name>
    <dbReference type="NCBI Taxonomy" id="3634"/>
    <lineage>
        <taxon>Eukaryota</taxon>
        <taxon>Viridiplantae</taxon>
        <taxon>Streptophyta</taxon>
        <taxon>Embryophyta</taxon>
        <taxon>Tracheophyta</taxon>
        <taxon>Spermatophyta</taxon>
        <taxon>Magnoliopsida</taxon>
        <taxon>eudicotyledons</taxon>
        <taxon>Gunneridae</taxon>
        <taxon>Pentapetalae</taxon>
        <taxon>rosids</taxon>
        <taxon>malvids</taxon>
        <taxon>Malvales</taxon>
        <taxon>Malvaceae</taxon>
        <taxon>Malvoideae</taxon>
        <taxon>Gossypium</taxon>
    </lineage>
</organism>
<dbReference type="EMBL" id="KZ665214">
    <property type="protein sequence ID" value="PPS00859.1"/>
    <property type="molecule type" value="Genomic_DNA"/>
</dbReference>
<evidence type="ECO:0000313" key="3">
    <source>
        <dbReference type="Proteomes" id="UP000239757"/>
    </source>
</evidence>
<evidence type="ECO:0000313" key="2">
    <source>
        <dbReference type="EMBL" id="PPS00859.1"/>
    </source>
</evidence>
<sequence>MQGLETQIGQLAKLISERPQSSLPNNTESNLREQLNVITTQDEEGLVELEPELRQGTVETRSKNTPEPCSSNKKGPIYEERRLQVEELDECCHGRATWPWASLSKQHGRATRLCLEIVVETENLARACDTPVPTTVLKTDKTTRACAYTHGCGRSKRIIKSSKAHYYLGTATPLEKVLHDCHVLPDHHDNLFIGHCGCGTEPLPPPEYPPPPSSLP</sequence>
<proteinExistence type="predicted"/>
<dbReference type="Proteomes" id="UP000239757">
    <property type="component" value="Unassembled WGS sequence"/>
</dbReference>
<reference evidence="2 3" key="1">
    <citation type="submission" date="2015-01" db="EMBL/GenBank/DDBJ databases">
        <title>Genome of allotetraploid Gossypium barbadense reveals genomic plasticity and fiber elongation in cotton evolution.</title>
        <authorList>
            <person name="Chen X."/>
            <person name="Liu X."/>
            <person name="Zhao B."/>
            <person name="Zheng H."/>
            <person name="Hu Y."/>
            <person name="Lu G."/>
            <person name="Yang C."/>
            <person name="Chen J."/>
            <person name="Shan C."/>
            <person name="Zhang L."/>
            <person name="Zhou Y."/>
            <person name="Wang L."/>
            <person name="Guo W."/>
            <person name="Bai Y."/>
            <person name="Ruan J."/>
            <person name="Shangguan X."/>
            <person name="Mao Y."/>
            <person name="Jiang J."/>
            <person name="Zhu Y."/>
            <person name="Lei J."/>
            <person name="Kang H."/>
            <person name="Chen S."/>
            <person name="He X."/>
            <person name="Wang R."/>
            <person name="Wang Y."/>
            <person name="Chen J."/>
            <person name="Wang L."/>
            <person name="Yu S."/>
            <person name="Wang B."/>
            <person name="Wei J."/>
            <person name="Song S."/>
            <person name="Lu X."/>
            <person name="Gao Z."/>
            <person name="Gu W."/>
            <person name="Deng X."/>
            <person name="Ma D."/>
            <person name="Wang S."/>
            <person name="Liang W."/>
            <person name="Fang L."/>
            <person name="Cai C."/>
            <person name="Zhu X."/>
            <person name="Zhou B."/>
            <person name="Zhang Y."/>
            <person name="Chen Z."/>
            <person name="Xu S."/>
            <person name="Zhu R."/>
            <person name="Wang S."/>
            <person name="Zhang T."/>
            <person name="Zhao G."/>
        </authorList>
    </citation>
    <scope>NUCLEOTIDE SEQUENCE [LARGE SCALE GENOMIC DNA]</scope>
    <source>
        <strain evidence="3">cv. Xinhai21</strain>
        <tissue evidence="2">Leaf</tissue>
    </source>
</reference>
<protein>
    <submittedName>
        <fullName evidence="2">Uncharacterized protein</fullName>
    </submittedName>
</protein>
<feature type="compositionally biased region" description="Polar residues" evidence="1">
    <location>
        <begin position="57"/>
        <end position="73"/>
    </location>
</feature>
<accession>A0A2P5XC11</accession>
<dbReference type="AlphaFoldDB" id="A0A2P5XC11"/>
<feature type="region of interest" description="Disordered" evidence="1">
    <location>
        <begin position="54"/>
        <end position="75"/>
    </location>
</feature>
<name>A0A2P5XC11_GOSBA</name>
<evidence type="ECO:0000256" key="1">
    <source>
        <dbReference type="SAM" id="MobiDB-lite"/>
    </source>
</evidence>